<feature type="region of interest" description="Disordered" evidence="1">
    <location>
        <begin position="1"/>
        <end position="46"/>
    </location>
</feature>
<reference evidence="2" key="1">
    <citation type="journal article" date="2019" name="Sci. Rep.">
        <title>Draft genome of Tanacetum cinerariifolium, the natural source of mosquito coil.</title>
        <authorList>
            <person name="Yamashiro T."/>
            <person name="Shiraishi A."/>
            <person name="Satake H."/>
            <person name="Nakayama K."/>
        </authorList>
    </citation>
    <scope>NUCLEOTIDE SEQUENCE</scope>
</reference>
<dbReference type="AlphaFoldDB" id="A0A699K4I8"/>
<feature type="non-terminal residue" evidence="2">
    <location>
        <position position="1"/>
    </location>
</feature>
<gene>
    <name evidence="2" type="ORF">Tci_640827</name>
</gene>
<sequence length="163" mass="18972">SYQVEDLEEDLHEDSSDQEEDLDEDSCDQSEDLYKDSSDPEVFYDEDSSDLEKYLRFFDEGDQEEDLGKDNSDQDDSNDGDMANNQALAFHLDSPMGKKLRKHENNLMNWKWDQVIVIEDSDDEVDLLYSEGISLWEEDNNNIYIVSNGVIVGEKDVDEYQMQ</sequence>
<accession>A0A699K4I8</accession>
<name>A0A699K4I8_TANCI</name>
<feature type="region of interest" description="Disordered" evidence="1">
    <location>
        <begin position="59"/>
        <end position="86"/>
    </location>
</feature>
<feature type="compositionally biased region" description="Acidic residues" evidence="1">
    <location>
        <begin position="1"/>
        <end position="31"/>
    </location>
</feature>
<comment type="caution">
    <text evidence="2">The sequence shown here is derived from an EMBL/GenBank/DDBJ whole genome shotgun (WGS) entry which is preliminary data.</text>
</comment>
<keyword evidence="2" id="KW-0378">Hydrolase</keyword>
<protein>
    <submittedName>
        <fullName evidence="2">Alpha/beta hydrolase fold protein</fullName>
    </submittedName>
</protein>
<dbReference type="EMBL" id="BKCJ010469213">
    <property type="protein sequence ID" value="GFA68855.1"/>
    <property type="molecule type" value="Genomic_DNA"/>
</dbReference>
<proteinExistence type="predicted"/>
<evidence type="ECO:0000313" key="2">
    <source>
        <dbReference type="EMBL" id="GFA68855.1"/>
    </source>
</evidence>
<dbReference type="GO" id="GO:0016787">
    <property type="term" value="F:hydrolase activity"/>
    <property type="evidence" value="ECO:0007669"/>
    <property type="project" value="UniProtKB-KW"/>
</dbReference>
<evidence type="ECO:0000256" key="1">
    <source>
        <dbReference type="SAM" id="MobiDB-lite"/>
    </source>
</evidence>
<organism evidence="2">
    <name type="scientific">Tanacetum cinerariifolium</name>
    <name type="common">Dalmatian daisy</name>
    <name type="synonym">Chrysanthemum cinerariifolium</name>
    <dbReference type="NCBI Taxonomy" id="118510"/>
    <lineage>
        <taxon>Eukaryota</taxon>
        <taxon>Viridiplantae</taxon>
        <taxon>Streptophyta</taxon>
        <taxon>Embryophyta</taxon>
        <taxon>Tracheophyta</taxon>
        <taxon>Spermatophyta</taxon>
        <taxon>Magnoliopsida</taxon>
        <taxon>eudicotyledons</taxon>
        <taxon>Gunneridae</taxon>
        <taxon>Pentapetalae</taxon>
        <taxon>asterids</taxon>
        <taxon>campanulids</taxon>
        <taxon>Asterales</taxon>
        <taxon>Asteraceae</taxon>
        <taxon>Asteroideae</taxon>
        <taxon>Anthemideae</taxon>
        <taxon>Anthemidinae</taxon>
        <taxon>Tanacetum</taxon>
    </lineage>
</organism>